<name>A0ABS6S1T4_9BACT</name>
<dbReference type="PANTHER" id="PTHR35586:SF1">
    <property type="entry name" value="SLL1691 PROTEIN"/>
    <property type="match status" value="1"/>
</dbReference>
<keyword evidence="4" id="KW-1185">Reference proteome</keyword>
<evidence type="ECO:0000259" key="2">
    <source>
        <dbReference type="Pfam" id="PF14261"/>
    </source>
</evidence>
<dbReference type="Pfam" id="PF14261">
    <property type="entry name" value="DUF4351"/>
    <property type="match status" value="1"/>
</dbReference>
<dbReference type="PANTHER" id="PTHR35586">
    <property type="entry name" value="SLL1691 PROTEIN"/>
    <property type="match status" value="1"/>
</dbReference>
<comment type="caution">
    <text evidence="3">The sequence shown here is derived from an EMBL/GenBank/DDBJ whole genome shotgun (WGS) entry which is preliminary data.</text>
</comment>
<feature type="domain" description="DUF4351" evidence="2">
    <location>
        <begin position="168"/>
        <end position="220"/>
    </location>
</feature>
<dbReference type="InterPro" id="IPR006842">
    <property type="entry name" value="Transposase_31"/>
</dbReference>
<evidence type="ECO:0000313" key="4">
    <source>
        <dbReference type="Proteomes" id="UP001196980"/>
    </source>
</evidence>
<proteinExistence type="predicted"/>
<feature type="domain" description="Transposase (putative) YhgA-like" evidence="1">
    <location>
        <begin position="5"/>
        <end position="71"/>
    </location>
</feature>
<organism evidence="3 4">
    <name type="scientific">Candidatus Magnetobacterium casense</name>
    <dbReference type="NCBI Taxonomy" id="1455061"/>
    <lineage>
        <taxon>Bacteria</taxon>
        <taxon>Pseudomonadati</taxon>
        <taxon>Nitrospirota</taxon>
        <taxon>Thermodesulfovibrionia</taxon>
        <taxon>Thermodesulfovibrionales</taxon>
        <taxon>Candidatus Magnetobacteriaceae</taxon>
        <taxon>Candidatus Magnetobacterium</taxon>
    </lineage>
</organism>
<evidence type="ECO:0000313" key="3">
    <source>
        <dbReference type="EMBL" id="MBV6342812.1"/>
    </source>
</evidence>
<protein>
    <submittedName>
        <fullName evidence="3">DUF4351 domain-containing protein</fullName>
    </submittedName>
</protein>
<dbReference type="EMBL" id="JABXWD010000349">
    <property type="protein sequence ID" value="MBV6342812.1"/>
    <property type="molecule type" value="Genomic_DNA"/>
</dbReference>
<evidence type="ECO:0000259" key="1">
    <source>
        <dbReference type="Pfam" id="PF04754"/>
    </source>
</evidence>
<dbReference type="Pfam" id="PF04754">
    <property type="entry name" value="Transposase_31"/>
    <property type="match status" value="1"/>
</dbReference>
<accession>A0ABS6S1T4</accession>
<dbReference type="Proteomes" id="UP001196980">
    <property type="component" value="Unassembled WGS sequence"/>
</dbReference>
<dbReference type="InterPro" id="IPR025587">
    <property type="entry name" value="DUF4351"/>
</dbReference>
<sequence>MKPADGLPPVLPVVIFNGEPRWDAATSLRDLIRLPAGSPLWKYQPEMRYHVVDEGRFPEEELKGLQSLTAIFFRIGHPGSPASILDASRDLVEWFAKHPEGPPVKRLFRELLAVGLERFKGPHSLPRIPEELEEVVNMLATHVEKWSRDIEQKGILIGEQKGRQEGEQIGEQKGEAKMLTRQLQRRFGNLPAWASDKIATADLSTLEEWSLRILDATTIEGVLADPS</sequence>
<reference evidence="3 4" key="1">
    <citation type="journal article" date="2020" name="J Geophys Res Biogeosci">
        <title>Magnetotaxis as an Adaptation to Enable Bacterial Shuttling of Microbial Sulfur and Sulfur Cycling Across Aquatic Oxic#Anoxic Interfaces.</title>
        <authorList>
            <person name="Li J."/>
            <person name="Liu P."/>
            <person name="Wang J."/>
            <person name="Roberts A.P."/>
            <person name="Pan Y."/>
        </authorList>
    </citation>
    <scope>NUCLEOTIDE SEQUENCE [LARGE SCALE GENOMIC DNA]</scope>
    <source>
        <strain evidence="3 4">MYR-1_YQ</strain>
    </source>
</reference>
<gene>
    <name evidence="3" type="ORF">HWQ67_14595</name>
</gene>